<gene>
    <name evidence="2" type="ORF">K8V07_10215</name>
</gene>
<sequence>MKKLFVLLTALFTLAQVNAQEKNVIRIATDNTDLILQVAPNGRLYQAYLGDKLLNEKDINNFSPYVKGGSDGSVST</sequence>
<reference evidence="2" key="2">
    <citation type="submission" date="2021-09" db="EMBL/GenBank/DDBJ databases">
        <authorList>
            <person name="Gilroy R."/>
        </authorList>
    </citation>
    <scope>NUCLEOTIDE SEQUENCE</scope>
    <source>
        <strain evidence="2">CHK154-13316</strain>
    </source>
</reference>
<protein>
    <submittedName>
        <fullName evidence="2">Alpha-galactosidase</fullName>
    </submittedName>
</protein>
<dbReference type="EMBL" id="DYVL01000122">
    <property type="protein sequence ID" value="HJG12292.1"/>
    <property type="molecule type" value="Genomic_DNA"/>
</dbReference>
<evidence type="ECO:0000313" key="2">
    <source>
        <dbReference type="EMBL" id="HJG12292.1"/>
    </source>
</evidence>
<feature type="signal peptide" evidence="1">
    <location>
        <begin position="1"/>
        <end position="19"/>
    </location>
</feature>
<comment type="caution">
    <text evidence="2">The sequence shown here is derived from an EMBL/GenBank/DDBJ whole genome shotgun (WGS) entry which is preliminary data.</text>
</comment>
<name>A0A921LGF3_9BACE</name>
<accession>A0A921LGF3</accession>
<keyword evidence="1" id="KW-0732">Signal</keyword>
<dbReference type="Proteomes" id="UP000747074">
    <property type="component" value="Unassembled WGS sequence"/>
</dbReference>
<organism evidence="2 3">
    <name type="scientific">Bacteroides xylanisolvens</name>
    <dbReference type="NCBI Taxonomy" id="371601"/>
    <lineage>
        <taxon>Bacteria</taxon>
        <taxon>Pseudomonadati</taxon>
        <taxon>Bacteroidota</taxon>
        <taxon>Bacteroidia</taxon>
        <taxon>Bacteroidales</taxon>
        <taxon>Bacteroidaceae</taxon>
        <taxon>Bacteroides</taxon>
    </lineage>
</organism>
<feature type="chain" id="PRO_5037931653" evidence="1">
    <location>
        <begin position="20"/>
        <end position="76"/>
    </location>
</feature>
<evidence type="ECO:0000256" key="1">
    <source>
        <dbReference type="SAM" id="SignalP"/>
    </source>
</evidence>
<feature type="non-terminal residue" evidence="2">
    <location>
        <position position="76"/>
    </location>
</feature>
<evidence type="ECO:0000313" key="3">
    <source>
        <dbReference type="Proteomes" id="UP000747074"/>
    </source>
</evidence>
<proteinExistence type="predicted"/>
<dbReference type="AlphaFoldDB" id="A0A921LGF3"/>
<reference evidence="2" key="1">
    <citation type="journal article" date="2021" name="PeerJ">
        <title>Extensive microbial diversity within the chicken gut microbiome revealed by metagenomics and culture.</title>
        <authorList>
            <person name="Gilroy R."/>
            <person name="Ravi A."/>
            <person name="Getino M."/>
            <person name="Pursley I."/>
            <person name="Horton D.L."/>
            <person name="Alikhan N.F."/>
            <person name="Baker D."/>
            <person name="Gharbi K."/>
            <person name="Hall N."/>
            <person name="Watson M."/>
            <person name="Adriaenssens E.M."/>
            <person name="Foster-Nyarko E."/>
            <person name="Jarju S."/>
            <person name="Secka A."/>
            <person name="Antonio M."/>
            <person name="Oren A."/>
            <person name="Chaudhuri R.R."/>
            <person name="La Ragione R."/>
            <person name="Hildebrand F."/>
            <person name="Pallen M.J."/>
        </authorList>
    </citation>
    <scope>NUCLEOTIDE SEQUENCE</scope>
    <source>
        <strain evidence="2">CHK154-13316</strain>
    </source>
</reference>